<dbReference type="InterPro" id="IPR005814">
    <property type="entry name" value="Aminotrans_3"/>
</dbReference>
<evidence type="ECO:0000256" key="3">
    <source>
        <dbReference type="ARBA" id="ARBA00022679"/>
    </source>
</evidence>
<accession>A0A9P4Q0Y5</accession>
<dbReference type="InterPro" id="IPR049704">
    <property type="entry name" value="Aminotrans_3_PPA_site"/>
</dbReference>
<dbReference type="GO" id="GO:0030170">
    <property type="term" value="F:pyridoxal phosphate binding"/>
    <property type="evidence" value="ECO:0007669"/>
    <property type="project" value="InterPro"/>
</dbReference>
<dbReference type="GO" id="GO:0009102">
    <property type="term" value="P:biotin biosynthetic process"/>
    <property type="evidence" value="ECO:0007669"/>
    <property type="project" value="InterPro"/>
</dbReference>
<dbReference type="GO" id="GO:0004015">
    <property type="term" value="F:adenosylmethionine-8-amino-7-oxononanoate transaminase activity"/>
    <property type="evidence" value="ECO:0007669"/>
    <property type="project" value="TreeGrafter"/>
</dbReference>
<keyword evidence="5" id="KW-1185">Reference proteome</keyword>
<name>A0A9P4Q0Y5_9PEZI</name>
<organism evidence="4 5">
    <name type="scientific">Polychaeton citri CBS 116435</name>
    <dbReference type="NCBI Taxonomy" id="1314669"/>
    <lineage>
        <taxon>Eukaryota</taxon>
        <taxon>Fungi</taxon>
        <taxon>Dikarya</taxon>
        <taxon>Ascomycota</taxon>
        <taxon>Pezizomycotina</taxon>
        <taxon>Dothideomycetes</taxon>
        <taxon>Dothideomycetidae</taxon>
        <taxon>Capnodiales</taxon>
        <taxon>Capnodiaceae</taxon>
        <taxon>Polychaeton</taxon>
    </lineage>
</organism>
<keyword evidence="3 4" id="KW-0808">Transferase</keyword>
<keyword evidence="2" id="KW-0032">Aminotransferase</keyword>
<dbReference type="OrthoDB" id="425114at2759"/>
<dbReference type="SUPFAM" id="SSF52540">
    <property type="entry name" value="P-loop containing nucleoside triphosphate hydrolases"/>
    <property type="match status" value="1"/>
</dbReference>
<evidence type="ECO:0000256" key="2">
    <source>
        <dbReference type="ARBA" id="ARBA00022576"/>
    </source>
</evidence>
<dbReference type="PROSITE" id="PS00600">
    <property type="entry name" value="AA_TRANSFER_CLASS_3"/>
    <property type="match status" value="1"/>
</dbReference>
<proteinExistence type="inferred from homology"/>
<dbReference type="InterPro" id="IPR027417">
    <property type="entry name" value="P-loop_NTPase"/>
</dbReference>
<dbReference type="GO" id="GO:0005739">
    <property type="term" value="C:mitochondrion"/>
    <property type="evidence" value="ECO:0007669"/>
    <property type="project" value="UniProtKB-SubCell"/>
</dbReference>
<dbReference type="Proteomes" id="UP000799441">
    <property type="component" value="Unassembled WGS sequence"/>
</dbReference>
<dbReference type="CDD" id="cd03109">
    <property type="entry name" value="DTBS"/>
    <property type="match status" value="1"/>
</dbReference>
<dbReference type="InterPro" id="IPR015421">
    <property type="entry name" value="PyrdxlP-dep_Trfase_major"/>
</dbReference>
<dbReference type="Pfam" id="PF00202">
    <property type="entry name" value="Aminotran_3"/>
    <property type="match status" value="1"/>
</dbReference>
<gene>
    <name evidence="4" type="ORF">K431DRAFT_277029</name>
</gene>
<evidence type="ECO:0000313" key="4">
    <source>
        <dbReference type="EMBL" id="KAF2717383.1"/>
    </source>
</evidence>
<dbReference type="Gene3D" id="3.40.50.300">
    <property type="entry name" value="P-loop containing nucleotide triphosphate hydrolases"/>
    <property type="match status" value="1"/>
</dbReference>
<dbReference type="PANTHER" id="PTHR42684:SF3">
    <property type="entry name" value="ADENOSYLMETHIONINE-8-AMINO-7-OXONONANOATE AMINOTRANSFERASE"/>
    <property type="match status" value="1"/>
</dbReference>
<protein>
    <submittedName>
        <fullName evidence="4">PLP-dependent transferase</fullName>
    </submittedName>
</protein>
<evidence type="ECO:0000256" key="1">
    <source>
        <dbReference type="ARBA" id="ARBA00004173"/>
    </source>
</evidence>
<dbReference type="Pfam" id="PF13500">
    <property type="entry name" value="AAA_26"/>
    <property type="match status" value="1"/>
</dbReference>
<dbReference type="GO" id="GO:0005524">
    <property type="term" value="F:ATP binding"/>
    <property type="evidence" value="ECO:0007669"/>
    <property type="project" value="InterPro"/>
</dbReference>
<dbReference type="Gene3D" id="3.40.640.10">
    <property type="entry name" value="Type I PLP-dependent aspartate aminotransferase-like (Major domain)"/>
    <property type="match status" value="1"/>
</dbReference>
<dbReference type="InterPro" id="IPR004472">
    <property type="entry name" value="DTB_synth_BioD"/>
</dbReference>
<dbReference type="GO" id="GO:0000287">
    <property type="term" value="F:magnesium ion binding"/>
    <property type="evidence" value="ECO:0007669"/>
    <property type="project" value="InterPro"/>
</dbReference>
<dbReference type="PANTHER" id="PTHR42684">
    <property type="entry name" value="ADENOSYLMETHIONINE-8-AMINO-7-OXONONANOATE AMINOTRANSFERASE"/>
    <property type="match status" value="1"/>
</dbReference>
<reference evidence="4" key="1">
    <citation type="journal article" date="2020" name="Stud. Mycol.">
        <title>101 Dothideomycetes genomes: a test case for predicting lifestyles and emergence of pathogens.</title>
        <authorList>
            <person name="Haridas S."/>
            <person name="Albert R."/>
            <person name="Binder M."/>
            <person name="Bloem J."/>
            <person name="Labutti K."/>
            <person name="Salamov A."/>
            <person name="Andreopoulos B."/>
            <person name="Baker S."/>
            <person name="Barry K."/>
            <person name="Bills G."/>
            <person name="Bluhm B."/>
            <person name="Cannon C."/>
            <person name="Castanera R."/>
            <person name="Culley D."/>
            <person name="Daum C."/>
            <person name="Ezra D."/>
            <person name="Gonzalez J."/>
            <person name="Henrissat B."/>
            <person name="Kuo A."/>
            <person name="Liang C."/>
            <person name="Lipzen A."/>
            <person name="Lutzoni F."/>
            <person name="Magnuson J."/>
            <person name="Mondo S."/>
            <person name="Nolan M."/>
            <person name="Ohm R."/>
            <person name="Pangilinan J."/>
            <person name="Park H.-J."/>
            <person name="Ramirez L."/>
            <person name="Alfaro M."/>
            <person name="Sun H."/>
            <person name="Tritt A."/>
            <person name="Yoshinaga Y."/>
            <person name="Zwiers L.-H."/>
            <person name="Turgeon B."/>
            <person name="Goodwin S."/>
            <person name="Spatafora J."/>
            <person name="Crous P."/>
            <person name="Grigoriev I."/>
        </authorList>
    </citation>
    <scope>NUCLEOTIDE SEQUENCE</scope>
    <source>
        <strain evidence="4">CBS 116435</strain>
    </source>
</reference>
<dbReference type="AlphaFoldDB" id="A0A9P4Q0Y5"/>
<sequence>MRQVPAALWPKLKALQIYGANTGVGKTIVSSILCQAFRRKIDRVHYIKPVSTGPLGDADDRHINLHVGQRGSQIQSRCLFQFSDPVSPHLAAATAHLSDKSIQIALYDELNSYAKAGEDAVAIVETAGGVLSPTPSGSSQADLYRPLRLPILLVGDFKLGGIGTTISAYESLRLRGYDVHSVALFNDAETDIRDADELKYGNYEYLAKYFDHSTRVVPIKPPPARLQDAEADARAMVEYYHDQSSRPEMNEFVDDFVSHHTERIRNLQEMPKRATNAIWHPFMQHTERSEHTLVAMDSAYGDYFQTWTTKDHTERGQRQSENLLKPAFDASASWWTQGLGHGNPDLAITAAHAAGKYGHVMFASAIHEPALQLAETLTAEMGNPRLTKVFYTDNGSTGMEVAVKMGLRAASQRYGWSPQDGIEICGLKGSYHGDTVGTMDCSEPSIYNSKVEWYKGRGHWLDFPDVKMKKGKWEVEMPGHVGMLSDGEQKSLQFESLDAVFDIEERLQSPEKQRYVAYIDHELKKVKEQRRKLGALIMEPVILGAGGMMLADPLFQRCLVDYVRGETDFTNSVDWQGMPVIFDEVFTGLYRLGRFSAASFLGVDPDIVVNAKLLTGGLLPLCTTTASEAIFEAFLSSDKSDALLHGHSYTAHAVGCAVANRSLETMQQLAEDKNGAWQGYRDDWSVSRNESTPNLSITASNQRTWSMWSRSFVTEVSNKQNVASVFALGSVMAISVKDPGGEGYASTAAIGVRDTLFANVDEGSGALVHSRVLGNILYLMAAVTSEEEVLRSVEKAVLKALS</sequence>
<comment type="subcellular location">
    <subcellularLocation>
        <location evidence="1">Mitochondrion</location>
    </subcellularLocation>
</comment>
<evidence type="ECO:0000313" key="5">
    <source>
        <dbReference type="Proteomes" id="UP000799441"/>
    </source>
</evidence>
<dbReference type="SUPFAM" id="SSF53383">
    <property type="entry name" value="PLP-dependent transferases"/>
    <property type="match status" value="1"/>
</dbReference>
<dbReference type="GO" id="GO:0004141">
    <property type="term" value="F:dethiobiotin synthase activity"/>
    <property type="evidence" value="ECO:0007669"/>
    <property type="project" value="InterPro"/>
</dbReference>
<dbReference type="EMBL" id="MU003845">
    <property type="protein sequence ID" value="KAF2717383.1"/>
    <property type="molecule type" value="Genomic_DNA"/>
</dbReference>
<comment type="caution">
    <text evidence="4">The sequence shown here is derived from an EMBL/GenBank/DDBJ whole genome shotgun (WGS) entry which is preliminary data.</text>
</comment>
<dbReference type="InterPro" id="IPR015424">
    <property type="entry name" value="PyrdxlP-dep_Trfase"/>
</dbReference>
<dbReference type="HAMAP" id="MF_00336">
    <property type="entry name" value="BioD"/>
    <property type="match status" value="1"/>
</dbReference>